<gene>
    <name evidence="3" type="ORF">DdX_17376</name>
</gene>
<proteinExistence type="predicted"/>
<comment type="caution">
    <text evidence="3">The sequence shown here is derived from an EMBL/GenBank/DDBJ whole genome shotgun (WGS) entry which is preliminary data.</text>
</comment>
<evidence type="ECO:0000256" key="1">
    <source>
        <dbReference type="SAM" id="MobiDB-lite"/>
    </source>
</evidence>
<dbReference type="Gene3D" id="3.40.630.30">
    <property type="match status" value="1"/>
</dbReference>
<keyword evidence="2" id="KW-0472">Membrane</keyword>
<dbReference type="Proteomes" id="UP001201812">
    <property type="component" value="Unassembled WGS sequence"/>
</dbReference>
<evidence type="ECO:0000256" key="2">
    <source>
        <dbReference type="SAM" id="Phobius"/>
    </source>
</evidence>
<evidence type="ECO:0000313" key="4">
    <source>
        <dbReference type="Proteomes" id="UP001201812"/>
    </source>
</evidence>
<name>A0AAD4MNR4_9BILA</name>
<evidence type="ECO:0000313" key="3">
    <source>
        <dbReference type="EMBL" id="KAI1699349.1"/>
    </source>
</evidence>
<feature type="region of interest" description="Disordered" evidence="1">
    <location>
        <begin position="109"/>
        <end position="132"/>
    </location>
</feature>
<feature type="transmembrane region" description="Helical" evidence="2">
    <location>
        <begin position="7"/>
        <end position="24"/>
    </location>
</feature>
<reference evidence="3" key="1">
    <citation type="submission" date="2022-01" db="EMBL/GenBank/DDBJ databases">
        <title>Genome Sequence Resource for Two Populations of Ditylenchus destructor, the Migratory Endoparasitic Phytonematode.</title>
        <authorList>
            <person name="Zhang H."/>
            <person name="Lin R."/>
            <person name="Xie B."/>
        </authorList>
    </citation>
    <scope>NUCLEOTIDE SEQUENCE</scope>
    <source>
        <strain evidence="3">BazhouSP</strain>
    </source>
</reference>
<sequence>MRICCNLLPYLFIFITTGLVVPVSRSRRSDFDFRGSDRCKTKPCHNPVPHQESSGHDKNEREKNSKEHQEDKVETKCVAKICKGSKPCQSMVKKAKKCALKYCNSGKCSARKAKQPNNEKKEENEEEKKVQERHRNHYNRFTRVVRKYSYKGRRSRETRSTRFNRCVLDRLKKCRKCRAQRRNKRDGPVCDQLNCDKVLGKGPMGSCTHYSRVVDFWKRRVEEEQIQRRYLKYNKLTVKDSDGTERGRLTYNVLEDRKGRPYLYIIHVNASKKGGGAGRALMEHVMEKIAIEKHHLGVSYRKKKMGYVKLELLNGTGNVLAHNLYKNLGFSFDAGQCESDSCPSMTLDLRNYQSGDRYWEKPKLDECVWKNKKRCEIS</sequence>
<feature type="compositionally biased region" description="Basic and acidic residues" evidence="1">
    <location>
        <begin position="53"/>
        <end position="69"/>
    </location>
</feature>
<accession>A0AAD4MNR4</accession>
<dbReference type="SUPFAM" id="SSF55729">
    <property type="entry name" value="Acyl-CoA N-acyltransferases (Nat)"/>
    <property type="match status" value="1"/>
</dbReference>
<dbReference type="EMBL" id="JAKKPZ010000182">
    <property type="protein sequence ID" value="KAI1699349.1"/>
    <property type="molecule type" value="Genomic_DNA"/>
</dbReference>
<keyword evidence="2" id="KW-1133">Transmembrane helix</keyword>
<dbReference type="AlphaFoldDB" id="A0AAD4MNR4"/>
<organism evidence="3 4">
    <name type="scientific">Ditylenchus destructor</name>
    <dbReference type="NCBI Taxonomy" id="166010"/>
    <lineage>
        <taxon>Eukaryota</taxon>
        <taxon>Metazoa</taxon>
        <taxon>Ecdysozoa</taxon>
        <taxon>Nematoda</taxon>
        <taxon>Chromadorea</taxon>
        <taxon>Rhabditida</taxon>
        <taxon>Tylenchina</taxon>
        <taxon>Tylenchomorpha</taxon>
        <taxon>Sphaerularioidea</taxon>
        <taxon>Anguinidae</taxon>
        <taxon>Anguininae</taxon>
        <taxon>Ditylenchus</taxon>
    </lineage>
</organism>
<keyword evidence="2" id="KW-0812">Transmembrane</keyword>
<evidence type="ECO:0008006" key="5">
    <source>
        <dbReference type="Google" id="ProtNLM"/>
    </source>
</evidence>
<protein>
    <recommendedName>
        <fullName evidence="5">N-acetyltransferase domain-containing protein</fullName>
    </recommendedName>
</protein>
<feature type="compositionally biased region" description="Basic and acidic residues" evidence="1">
    <location>
        <begin position="117"/>
        <end position="130"/>
    </location>
</feature>
<feature type="region of interest" description="Disordered" evidence="1">
    <location>
        <begin position="41"/>
        <end position="69"/>
    </location>
</feature>
<dbReference type="InterPro" id="IPR016181">
    <property type="entry name" value="Acyl_CoA_acyltransferase"/>
</dbReference>
<keyword evidence="4" id="KW-1185">Reference proteome</keyword>